<evidence type="ECO:0000256" key="1">
    <source>
        <dbReference type="ARBA" id="ARBA00009502"/>
    </source>
</evidence>
<dbReference type="Proteomes" id="UP000189513">
    <property type="component" value="Unassembled WGS sequence"/>
</dbReference>
<dbReference type="GO" id="GO:0045259">
    <property type="term" value="C:proton-transporting ATP synthase complex"/>
    <property type="evidence" value="ECO:0007669"/>
    <property type="project" value="InterPro"/>
</dbReference>
<dbReference type="EMBL" id="MPUK01000003">
    <property type="protein sequence ID" value="ONH68119.1"/>
    <property type="molecule type" value="Genomic_DNA"/>
</dbReference>
<dbReference type="VEuPathDB" id="FungiDB:BON22_1723"/>
<sequence>MSSWRKAGFSYVISDIKRPIIVIFWDELASLKRSIELPHIPNFERGLFFNKYLQIAAETTRNALKPELQSAAVAARGKSEAKVIKYTNGVAEEPLPLKQ</sequence>
<reference evidence="3" key="1">
    <citation type="journal article" date="2017" name="Genome Announc.">
        <title>Genome sequences of Cyberlindnera fabianii 65, Pichia kudriavzevii 129, and Saccharomyces cerevisiae 131 isolated from fermented masau fruits in Zimbabwe.</title>
        <authorList>
            <person name="van Rijswijck I.M.H."/>
            <person name="Derks M.F.L."/>
            <person name="Abee T."/>
            <person name="de Ridder D."/>
            <person name="Smid E.J."/>
        </authorList>
    </citation>
    <scope>NUCLEOTIDE SEQUENCE [LARGE SCALE GENOMIC DNA]</scope>
    <source>
        <strain evidence="3">65</strain>
    </source>
</reference>
<protein>
    <submittedName>
        <fullName evidence="2">ATP synthase subunit epsilon, mitochondrial</fullName>
    </submittedName>
</protein>
<dbReference type="InterPro" id="IPR036742">
    <property type="entry name" value="ATP_synth_F1_esu_sf_mt"/>
</dbReference>
<proteinExistence type="inferred from homology"/>
<dbReference type="SUPFAM" id="SSF48690">
    <property type="entry name" value="Epsilon subunit of mitochondrial F1F0-ATP synthase"/>
    <property type="match status" value="1"/>
</dbReference>
<organism evidence="2 3">
    <name type="scientific">Cyberlindnera fabianii</name>
    <name type="common">Yeast</name>
    <name type="synonym">Hansenula fabianii</name>
    <dbReference type="NCBI Taxonomy" id="36022"/>
    <lineage>
        <taxon>Eukaryota</taxon>
        <taxon>Fungi</taxon>
        <taxon>Dikarya</taxon>
        <taxon>Ascomycota</taxon>
        <taxon>Saccharomycotina</taxon>
        <taxon>Saccharomycetes</taxon>
        <taxon>Phaffomycetales</taxon>
        <taxon>Phaffomycetaceae</taxon>
        <taxon>Cyberlindnera</taxon>
    </lineage>
</organism>
<name>A0A1V2L892_CYBFA</name>
<keyword evidence="3" id="KW-1185">Reference proteome</keyword>
<gene>
    <name evidence="2" type="ORF">BON22_1723</name>
</gene>
<dbReference type="InterPro" id="IPR006721">
    <property type="entry name" value="ATP_synth_F1_esu_mt"/>
</dbReference>
<dbReference type="CDD" id="cd12153">
    <property type="entry name" value="F1-ATPase_epsilon"/>
    <property type="match status" value="1"/>
</dbReference>
<dbReference type="GO" id="GO:0046933">
    <property type="term" value="F:proton-transporting ATP synthase activity, rotational mechanism"/>
    <property type="evidence" value="ECO:0007669"/>
    <property type="project" value="InterPro"/>
</dbReference>
<dbReference type="GO" id="GO:0005743">
    <property type="term" value="C:mitochondrial inner membrane"/>
    <property type="evidence" value="ECO:0007669"/>
    <property type="project" value="InterPro"/>
</dbReference>
<dbReference type="Gene3D" id="1.10.1620.20">
    <property type="entry name" value="ATP synthase, F1 complex, epsilon subunit superfamily, mitochondrial"/>
    <property type="match status" value="1"/>
</dbReference>
<accession>A0A1V2L892</accession>
<comment type="caution">
    <text evidence="2">The sequence shown here is derived from an EMBL/GenBank/DDBJ whole genome shotgun (WGS) entry which is preliminary data.</text>
</comment>
<dbReference type="OMA" id="YTKYEKG"/>
<evidence type="ECO:0000313" key="3">
    <source>
        <dbReference type="Proteomes" id="UP000189513"/>
    </source>
</evidence>
<evidence type="ECO:0000313" key="2">
    <source>
        <dbReference type="EMBL" id="ONH68119.1"/>
    </source>
</evidence>
<dbReference type="AlphaFoldDB" id="A0A1V2L892"/>
<dbReference type="Pfam" id="PF04627">
    <property type="entry name" value="ATP-synt_Eps"/>
    <property type="match status" value="1"/>
</dbReference>
<comment type="similarity">
    <text evidence="1">Belongs to the eukaryotic ATPase epsilon family.</text>
</comment>